<dbReference type="SUPFAM" id="SSF48726">
    <property type="entry name" value="Immunoglobulin"/>
    <property type="match status" value="2"/>
</dbReference>
<organism evidence="4 5">
    <name type="scientific">Acanthocheilonema viteae</name>
    <name type="common">Filarial nematode worm</name>
    <name type="synonym">Dipetalonema viteae</name>
    <dbReference type="NCBI Taxonomy" id="6277"/>
    <lineage>
        <taxon>Eukaryota</taxon>
        <taxon>Metazoa</taxon>
        <taxon>Ecdysozoa</taxon>
        <taxon>Nematoda</taxon>
        <taxon>Chromadorea</taxon>
        <taxon>Rhabditida</taxon>
        <taxon>Spirurina</taxon>
        <taxon>Spiruromorpha</taxon>
        <taxon>Filarioidea</taxon>
        <taxon>Onchocercidae</taxon>
        <taxon>Acanthocheilonema</taxon>
    </lineage>
</organism>
<evidence type="ECO:0000259" key="3">
    <source>
        <dbReference type="PROSITE" id="PS50835"/>
    </source>
</evidence>
<keyword evidence="1" id="KW-0677">Repeat</keyword>
<dbReference type="InterPro" id="IPR007110">
    <property type="entry name" value="Ig-like_dom"/>
</dbReference>
<feature type="domain" description="Ig-like" evidence="3">
    <location>
        <begin position="167"/>
        <end position="242"/>
    </location>
</feature>
<dbReference type="Gene3D" id="2.60.40.10">
    <property type="entry name" value="Immunoglobulins"/>
    <property type="match status" value="2"/>
</dbReference>
<dbReference type="InterPro" id="IPR013783">
    <property type="entry name" value="Ig-like_fold"/>
</dbReference>
<dbReference type="PANTHER" id="PTHR44170:SF6">
    <property type="entry name" value="CONTACTIN"/>
    <property type="match status" value="1"/>
</dbReference>
<keyword evidence="2" id="KW-1015">Disulfide bond</keyword>
<dbReference type="InterPro" id="IPR003599">
    <property type="entry name" value="Ig_sub"/>
</dbReference>
<reference evidence="4 5" key="1">
    <citation type="submission" date="2018-08" db="EMBL/GenBank/DDBJ databases">
        <authorList>
            <person name="Laetsch R D."/>
            <person name="Stevens L."/>
            <person name="Kumar S."/>
            <person name="Blaxter L. M."/>
        </authorList>
    </citation>
    <scope>NUCLEOTIDE SEQUENCE [LARGE SCALE GENOMIC DNA]</scope>
</reference>
<dbReference type="OrthoDB" id="6138780at2759"/>
<dbReference type="InterPro" id="IPR036179">
    <property type="entry name" value="Ig-like_dom_sf"/>
</dbReference>
<dbReference type="EMBL" id="UPTC01000841">
    <property type="protein sequence ID" value="VBB30313.1"/>
    <property type="molecule type" value="Genomic_DNA"/>
</dbReference>
<gene>
    <name evidence="4" type="ORF">NAV_LOCUS5104</name>
</gene>
<dbReference type="AlphaFoldDB" id="A0A498SA49"/>
<dbReference type="FunFam" id="2.60.40.10:FF:002402">
    <property type="entry name" value="Zwei Ig domain protein zig-4"/>
    <property type="match status" value="1"/>
</dbReference>
<dbReference type="GO" id="GO:0098609">
    <property type="term" value="P:cell-cell adhesion"/>
    <property type="evidence" value="ECO:0007669"/>
    <property type="project" value="TreeGrafter"/>
</dbReference>
<dbReference type="Proteomes" id="UP000276991">
    <property type="component" value="Unassembled WGS sequence"/>
</dbReference>
<dbReference type="InterPro" id="IPR013098">
    <property type="entry name" value="Ig_I-set"/>
</dbReference>
<dbReference type="GO" id="GO:0016020">
    <property type="term" value="C:membrane"/>
    <property type="evidence" value="ECO:0007669"/>
    <property type="project" value="UniProtKB-SubCell"/>
</dbReference>
<keyword evidence="5" id="KW-1185">Reference proteome</keyword>
<dbReference type="SMART" id="SM00409">
    <property type="entry name" value="IG"/>
    <property type="match status" value="2"/>
</dbReference>
<accession>A0A498SA49</accession>
<dbReference type="PROSITE" id="PS50835">
    <property type="entry name" value="IG_LIKE"/>
    <property type="match status" value="2"/>
</dbReference>
<dbReference type="InterPro" id="IPR003598">
    <property type="entry name" value="Ig_sub2"/>
</dbReference>
<proteinExistence type="predicted"/>
<dbReference type="SMART" id="SM00408">
    <property type="entry name" value="IGc2"/>
    <property type="match status" value="1"/>
</dbReference>
<dbReference type="Pfam" id="PF07679">
    <property type="entry name" value="I-set"/>
    <property type="match status" value="2"/>
</dbReference>
<sequence length="258" mass="29284">MFHVADFTTIYLPTLIALTMPASHQQNIFEKSHIVQRNIQKASEALNTDFNAEHLTEAPYLNFTKTPQEVEIAAGDELVLKCEAIGIPPPIIEWALNGNLIYVVDESNGAEKLHNAGLTTIQYGVTVSKMIVPCIKTKNTMEYKCLASNGYQKLEKEDVKCSHKHSPPIINMWTDGRFERSGATVQLFCRVDGTPRPNITWYNEENSRLDNVKKYKTLLNGDLIIYDTQWEDLGVYICIASNEYGQDRIMAFFYPTEP</sequence>
<protein>
    <recommendedName>
        <fullName evidence="3">Ig-like domain-containing protein</fullName>
    </recommendedName>
</protein>
<evidence type="ECO:0000313" key="4">
    <source>
        <dbReference type="EMBL" id="VBB30313.1"/>
    </source>
</evidence>
<feature type="domain" description="Ig-like" evidence="3">
    <location>
        <begin position="59"/>
        <end position="162"/>
    </location>
</feature>
<dbReference type="STRING" id="6277.A0A498SA49"/>
<evidence type="ECO:0000256" key="1">
    <source>
        <dbReference type="ARBA" id="ARBA00022737"/>
    </source>
</evidence>
<evidence type="ECO:0000256" key="2">
    <source>
        <dbReference type="ARBA" id="ARBA00023157"/>
    </source>
</evidence>
<name>A0A498SA49_ACAVI</name>
<evidence type="ECO:0000313" key="5">
    <source>
        <dbReference type="Proteomes" id="UP000276991"/>
    </source>
</evidence>
<dbReference type="PANTHER" id="PTHR44170">
    <property type="entry name" value="PROTEIN SIDEKICK"/>
    <property type="match status" value="1"/>
</dbReference>